<dbReference type="EMBL" id="CP046173">
    <property type="protein sequence ID" value="QIS23595.1"/>
    <property type="molecule type" value="Genomic_DNA"/>
</dbReference>
<dbReference type="GO" id="GO:0003677">
    <property type="term" value="F:DNA binding"/>
    <property type="evidence" value="ECO:0007669"/>
    <property type="project" value="InterPro"/>
</dbReference>
<evidence type="ECO:0000256" key="2">
    <source>
        <dbReference type="SAM" id="MobiDB-lite"/>
    </source>
</evidence>
<sequence length="246" mass="28172">MSDGDDRRRRAAEDDRRREREERNRGRKHNERGRHFHLGMARQRGETRESGWRHEQVIKTPLSDRRHDTARTNEKGGREFTEYKGGNRVGGPLTLWQLAKDRSLLERDPRAAGTWVLVQGAADKQAREQLAKLARDFPGRFQVVEVTREQARAARLVEKDLERNRNQLKLVNAERLRAQERARQRAVGVRDSENPNGPALAFMFRFRSSSSADSVNFTGRSPGLPDRRVRMRSASAPVSESPTAGS</sequence>
<organism evidence="4 5">
    <name type="scientific">Nocardia terpenica</name>
    <dbReference type="NCBI Taxonomy" id="455432"/>
    <lineage>
        <taxon>Bacteria</taxon>
        <taxon>Bacillati</taxon>
        <taxon>Actinomycetota</taxon>
        <taxon>Actinomycetes</taxon>
        <taxon>Mycobacteriales</taxon>
        <taxon>Nocardiaceae</taxon>
        <taxon>Nocardia</taxon>
    </lineage>
</organism>
<evidence type="ECO:0000313" key="5">
    <source>
        <dbReference type="Proteomes" id="UP000500953"/>
    </source>
</evidence>
<feature type="compositionally biased region" description="Polar residues" evidence="2">
    <location>
        <begin position="236"/>
        <end position="246"/>
    </location>
</feature>
<protein>
    <recommendedName>
        <fullName evidence="3">GCM domain-containing protein</fullName>
    </recommendedName>
</protein>
<feature type="region of interest" description="Disordered" evidence="2">
    <location>
        <begin position="1"/>
        <end position="85"/>
    </location>
</feature>
<dbReference type="PROSITE" id="PS50807">
    <property type="entry name" value="GCM"/>
    <property type="match status" value="1"/>
</dbReference>
<feature type="compositionally biased region" description="Basic and acidic residues" evidence="2">
    <location>
        <begin position="1"/>
        <end position="24"/>
    </location>
</feature>
<dbReference type="AlphaFoldDB" id="A0A6G9ZDA3"/>
<evidence type="ECO:0000256" key="1">
    <source>
        <dbReference type="SAM" id="Coils"/>
    </source>
</evidence>
<accession>A0A6G9ZDA3</accession>
<reference evidence="4 5" key="1">
    <citation type="journal article" date="2019" name="ACS Chem. Biol.">
        <title>Identification and Mobilization of a Cryptic Antibiotic Biosynthesis Gene Locus from a Human-Pathogenic Nocardia Isolate.</title>
        <authorList>
            <person name="Herisse M."/>
            <person name="Ishida K."/>
            <person name="Porter J.L."/>
            <person name="Howden B."/>
            <person name="Hertweck C."/>
            <person name="Stinear T.P."/>
            <person name="Pidot S.J."/>
        </authorList>
    </citation>
    <scope>NUCLEOTIDE SEQUENCE [LARGE SCALE GENOMIC DNA]</scope>
    <source>
        <strain evidence="4 5">AUSMDU00012715</strain>
    </source>
</reference>
<feature type="domain" description="GCM" evidence="3">
    <location>
        <begin position="1"/>
        <end position="85"/>
    </location>
</feature>
<dbReference type="Proteomes" id="UP000500953">
    <property type="component" value="Chromosome"/>
</dbReference>
<evidence type="ECO:0000313" key="4">
    <source>
        <dbReference type="EMBL" id="QIS23595.1"/>
    </source>
</evidence>
<dbReference type="InterPro" id="IPR003902">
    <property type="entry name" value="Tscrpt_reg_GCM"/>
</dbReference>
<feature type="compositionally biased region" description="Basic residues" evidence="2">
    <location>
        <begin position="25"/>
        <end position="37"/>
    </location>
</feature>
<name>A0A6G9ZDA3_9NOCA</name>
<feature type="coiled-coil region" evidence="1">
    <location>
        <begin position="154"/>
        <end position="181"/>
    </location>
</feature>
<feature type="compositionally biased region" description="Basic and acidic residues" evidence="2">
    <location>
        <begin position="43"/>
        <end position="82"/>
    </location>
</feature>
<feature type="region of interest" description="Disordered" evidence="2">
    <location>
        <begin position="211"/>
        <end position="246"/>
    </location>
</feature>
<proteinExistence type="predicted"/>
<dbReference type="RefSeq" id="WP_167490918.1">
    <property type="nucleotide sequence ID" value="NZ_CP046173.1"/>
</dbReference>
<evidence type="ECO:0000259" key="3">
    <source>
        <dbReference type="PROSITE" id="PS50807"/>
    </source>
</evidence>
<keyword evidence="1" id="KW-0175">Coiled coil</keyword>
<gene>
    <name evidence="4" type="ORF">F6W96_40350</name>
</gene>
<dbReference type="GO" id="GO:0006355">
    <property type="term" value="P:regulation of DNA-templated transcription"/>
    <property type="evidence" value="ECO:0007669"/>
    <property type="project" value="InterPro"/>
</dbReference>